<feature type="transmembrane region" description="Helical" evidence="2">
    <location>
        <begin position="164"/>
        <end position="188"/>
    </location>
</feature>
<gene>
    <name evidence="3" type="ORF">BSTEL_0498</name>
</gene>
<protein>
    <recommendedName>
        <fullName evidence="5">DUF4190 domain-containing protein</fullName>
    </recommendedName>
</protein>
<dbReference type="RefSeq" id="WP_156963242.1">
    <property type="nucleotide sequence ID" value="NZ_JGZP01000016.1"/>
</dbReference>
<organism evidence="3 4">
    <name type="scientific">Bifidobacterium stellenboschense</name>
    <dbReference type="NCBI Taxonomy" id="762211"/>
    <lineage>
        <taxon>Bacteria</taxon>
        <taxon>Bacillati</taxon>
        <taxon>Actinomycetota</taxon>
        <taxon>Actinomycetes</taxon>
        <taxon>Bifidobacteriales</taxon>
        <taxon>Bifidobacteriaceae</taxon>
        <taxon>Bifidobacterium</taxon>
    </lineage>
</organism>
<accession>A0A087DJJ2</accession>
<dbReference type="STRING" id="762211.BSTEL_0498"/>
<evidence type="ECO:0008006" key="5">
    <source>
        <dbReference type="Google" id="ProtNLM"/>
    </source>
</evidence>
<name>A0A087DJJ2_9BIFI</name>
<dbReference type="EMBL" id="JGZP01000016">
    <property type="protein sequence ID" value="KFI95692.1"/>
    <property type="molecule type" value="Genomic_DNA"/>
</dbReference>
<evidence type="ECO:0000313" key="4">
    <source>
        <dbReference type="Proteomes" id="UP000029004"/>
    </source>
</evidence>
<dbReference type="Proteomes" id="UP000029004">
    <property type="component" value="Unassembled WGS sequence"/>
</dbReference>
<reference evidence="3 4" key="1">
    <citation type="submission" date="2014-03" db="EMBL/GenBank/DDBJ databases">
        <title>Genomics of Bifidobacteria.</title>
        <authorList>
            <person name="Ventura M."/>
            <person name="Milani C."/>
            <person name="Lugli G.A."/>
        </authorList>
    </citation>
    <scope>NUCLEOTIDE SEQUENCE [LARGE SCALE GENOMIC DNA]</scope>
    <source>
        <strain evidence="3 4">DSM 23968</strain>
    </source>
</reference>
<evidence type="ECO:0000256" key="1">
    <source>
        <dbReference type="SAM" id="MobiDB-lite"/>
    </source>
</evidence>
<proteinExistence type="predicted"/>
<feature type="transmembrane region" description="Helical" evidence="2">
    <location>
        <begin position="134"/>
        <end position="152"/>
    </location>
</feature>
<keyword evidence="4" id="KW-1185">Reference proteome</keyword>
<evidence type="ECO:0000313" key="3">
    <source>
        <dbReference type="EMBL" id="KFI95692.1"/>
    </source>
</evidence>
<keyword evidence="2" id="KW-0472">Membrane</keyword>
<evidence type="ECO:0000256" key="2">
    <source>
        <dbReference type="SAM" id="Phobius"/>
    </source>
</evidence>
<comment type="caution">
    <text evidence="3">The sequence shown here is derived from an EMBL/GenBank/DDBJ whole genome shotgun (WGS) entry which is preliminary data.</text>
</comment>
<keyword evidence="2" id="KW-0812">Transmembrane</keyword>
<dbReference type="AlphaFoldDB" id="A0A087DJJ2"/>
<keyword evidence="2" id="KW-1133">Transmembrane helix</keyword>
<feature type="transmembrane region" description="Helical" evidence="2">
    <location>
        <begin position="105"/>
        <end position="127"/>
    </location>
</feature>
<sequence>MSNPNQQPTIPLPPQTQQADPAQSYGYGYGPSTVPMNAPTAPGYVGTPMNASYPAGPVPPSGPVPPAYSNPGYPNDPYPPNGTGPYNSYPYVVPNQAPQKKPDSAAGLALAIVSLSIGILGAIFCCLGISNLDFLIPAAFLGIMGIVAATISKKLGYKGTVRTAGFAISVVALSVSAVILITCFGCVASSDSSSRNT</sequence>
<feature type="region of interest" description="Disordered" evidence="1">
    <location>
        <begin position="1"/>
        <end position="32"/>
    </location>
</feature>